<evidence type="ECO:0000313" key="2">
    <source>
        <dbReference type="Proteomes" id="UP000732380"/>
    </source>
</evidence>
<sequence>MDDQIFFSLWPLHIKSEFCFDFIKAESCQWQCIQIWHISHVSGKPVLFQHQLYGSPRKCQGLYVTDWSLGASRRNSKIDIVHLTV</sequence>
<reference evidence="1 2" key="1">
    <citation type="journal article" date="2020" name="bioRxiv">
        <title>Whole genome comparisons of ergot fungi reveals the divergence and evolution of species within the genus Claviceps are the result of varying mechanisms driving genome evolution and host range expansion.</title>
        <authorList>
            <person name="Wyka S.A."/>
            <person name="Mondo S.J."/>
            <person name="Liu M."/>
            <person name="Dettman J."/>
            <person name="Nalam V."/>
            <person name="Broders K.D."/>
        </authorList>
    </citation>
    <scope>NUCLEOTIDE SEQUENCE [LARGE SCALE GENOMIC DNA]</scope>
    <source>
        <strain evidence="1 2">LM576</strain>
    </source>
</reference>
<keyword evidence="2" id="KW-1185">Reference proteome</keyword>
<gene>
    <name evidence="1" type="ORF">E4U13_000139</name>
</gene>
<evidence type="ECO:0000313" key="1">
    <source>
        <dbReference type="EMBL" id="KAG6118532.1"/>
    </source>
</evidence>
<proteinExistence type="predicted"/>
<dbReference type="AlphaFoldDB" id="A0A9P7Q4L1"/>
<protein>
    <submittedName>
        <fullName evidence="1">Uncharacterized protein</fullName>
    </submittedName>
</protein>
<accession>A0A9P7Q4L1</accession>
<dbReference type="EMBL" id="SRQM01000100">
    <property type="protein sequence ID" value="KAG6118532.1"/>
    <property type="molecule type" value="Genomic_DNA"/>
</dbReference>
<dbReference type="Proteomes" id="UP000732380">
    <property type="component" value="Unassembled WGS sequence"/>
</dbReference>
<name>A0A9P7Q4L1_9HYPO</name>
<comment type="caution">
    <text evidence="1">The sequence shown here is derived from an EMBL/GenBank/DDBJ whole genome shotgun (WGS) entry which is preliminary data.</text>
</comment>
<organism evidence="1 2">
    <name type="scientific">Claviceps humidiphila</name>
    <dbReference type="NCBI Taxonomy" id="1294629"/>
    <lineage>
        <taxon>Eukaryota</taxon>
        <taxon>Fungi</taxon>
        <taxon>Dikarya</taxon>
        <taxon>Ascomycota</taxon>
        <taxon>Pezizomycotina</taxon>
        <taxon>Sordariomycetes</taxon>
        <taxon>Hypocreomycetidae</taxon>
        <taxon>Hypocreales</taxon>
        <taxon>Clavicipitaceae</taxon>
        <taxon>Claviceps</taxon>
    </lineage>
</organism>